<proteinExistence type="predicted"/>
<dbReference type="AlphaFoldDB" id="A0A7D6HTD6"/>
<keyword evidence="3" id="KW-1185">Reference proteome</keyword>
<dbReference type="InterPro" id="IPR029033">
    <property type="entry name" value="His_PPase_superfam"/>
</dbReference>
<dbReference type="Pfam" id="PF00934">
    <property type="entry name" value="PE"/>
    <property type="match status" value="1"/>
</dbReference>
<dbReference type="Gene3D" id="1.10.287.850">
    <property type="entry name" value="HP0062-like domain"/>
    <property type="match status" value="1"/>
</dbReference>
<dbReference type="Proteomes" id="UP000510682">
    <property type="component" value="Chromosome"/>
</dbReference>
<protein>
    <submittedName>
        <fullName evidence="2">PE domain-containing protein</fullName>
    </submittedName>
</protein>
<dbReference type="EMBL" id="CP059165">
    <property type="protein sequence ID" value="QLL06952.1"/>
    <property type="molecule type" value="Genomic_DNA"/>
</dbReference>
<reference evidence="2" key="1">
    <citation type="submission" date="2020-07" db="EMBL/GenBank/DDBJ databases">
        <title>Description of Mycobacterium gordonae subsp. intergordonae subsp.nov. and Mycobacterium gordonae subsp. gordonae subsp. nov.</title>
        <authorList>
            <person name="Huang H."/>
        </authorList>
    </citation>
    <scope>NUCLEOTIDE SEQUENCE [LARGE SCALE GENOMIC DNA]</scope>
    <source>
        <strain evidence="2">24T</strain>
    </source>
</reference>
<dbReference type="InterPro" id="IPR000084">
    <property type="entry name" value="PE-PGRS_N"/>
</dbReference>
<sequence length="538" mass="53141">MSSVVVAPDILESAAAEIARIESAVRSGNLAALIPTMQLATAAADEVSAAIAVLFGGHAQQYQAAAAVAAGYQRQFIPSLAAAAAAYRGAEAAAFQTLLYTPLHEAGQAWINSPYGQALDPFINAPTVALFGRGLIGNGAAGTAWSPAGGAGGILFGDGGTGYSPTTGTIAGGNGGNAGLIGTGGAGGAGFGGGNGGTGGAGGWLMGNGGPGGPGATGGVGGQALFFGNGGLGAAGALDGRGGLFIGTGGWAAPVGSQQPIVIDFVRHAQSIANAAGLIDTGVPGVALTATGVQQAADVAAVLAPSTQYSGVFASELLRVQQTASALTPTFAVLPGLNEINAGWFDGMPQISPGGLLYLVGPVAWTLGFPLFPMLVPGTPDVNGIVFNRAFTGAMGAIYGNAMANPVPSNTSVAYSSAFSIGVGTLMNVDNPNPLLLLAHSLPNTAIVEVTGSPGGGWTMNSWDGMPIGPANLPTRLFVDFRNVITPPQYAVWDIWQSLFTGDPTVVLSTVRDGIEGVAAATVNFPIKVGEDLLGAVA</sequence>
<dbReference type="KEGG" id="mgor:H0P51_25240"/>
<feature type="domain" description="PE" evidence="1">
    <location>
        <begin position="4"/>
        <end position="94"/>
    </location>
</feature>
<dbReference type="InterPro" id="IPR048996">
    <property type="entry name" value="PGRS_rpt"/>
</dbReference>
<evidence type="ECO:0000259" key="1">
    <source>
        <dbReference type="Pfam" id="PF00934"/>
    </source>
</evidence>
<reference evidence="2" key="2">
    <citation type="submission" date="2020-07" db="EMBL/GenBank/DDBJ databases">
        <authorList>
            <person name="Yu X."/>
        </authorList>
    </citation>
    <scope>NUCLEOTIDE SEQUENCE [LARGE SCALE GENOMIC DNA]</scope>
    <source>
        <strain evidence="2">24T</strain>
    </source>
</reference>
<dbReference type="SUPFAM" id="SSF140459">
    <property type="entry name" value="PE/PPE dimer-like"/>
    <property type="match status" value="1"/>
</dbReference>
<dbReference type="InterPro" id="IPR038332">
    <property type="entry name" value="PPE_sf"/>
</dbReference>
<accession>A0A7D6HTD6</accession>
<dbReference type="Pfam" id="PF00300">
    <property type="entry name" value="His_Phos_1"/>
    <property type="match status" value="1"/>
</dbReference>
<name>A0A7D6HTD6_9MYCO</name>
<dbReference type="CDD" id="cd07067">
    <property type="entry name" value="HP_PGM_like"/>
    <property type="match status" value="1"/>
</dbReference>
<evidence type="ECO:0000313" key="2">
    <source>
        <dbReference type="EMBL" id="QLL06952.1"/>
    </source>
</evidence>
<dbReference type="InterPro" id="IPR013078">
    <property type="entry name" value="His_Pase_superF_clade-1"/>
</dbReference>
<organism evidence="2 3">
    <name type="scientific">Mycobacterium vicinigordonae</name>
    <dbReference type="NCBI Taxonomy" id="1719132"/>
    <lineage>
        <taxon>Bacteria</taxon>
        <taxon>Bacillati</taxon>
        <taxon>Actinomycetota</taxon>
        <taxon>Actinomycetes</taxon>
        <taxon>Mycobacteriales</taxon>
        <taxon>Mycobacteriaceae</taxon>
        <taxon>Mycobacterium</taxon>
    </lineage>
</organism>
<dbReference type="Pfam" id="PF21526">
    <property type="entry name" value="PGRS"/>
    <property type="match status" value="1"/>
</dbReference>
<dbReference type="SUPFAM" id="SSF53254">
    <property type="entry name" value="Phosphoglycerate mutase-like"/>
    <property type="match status" value="1"/>
</dbReference>
<dbReference type="RefSeq" id="WP_180915528.1">
    <property type="nucleotide sequence ID" value="NZ_CP059165.1"/>
</dbReference>
<evidence type="ECO:0000313" key="3">
    <source>
        <dbReference type="Proteomes" id="UP000510682"/>
    </source>
</evidence>
<gene>
    <name evidence="2" type="ORF">H0P51_25240</name>
</gene>
<dbReference type="SMART" id="SM00855">
    <property type="entry name" value="PGAM"/>
    <property type="match status" value="1"/>
</dbReference>
<dbReference type="Gene3D" id="3.40.50.1240">
    <property type="entry name" value="Phosphoglycerate mutase-like"/>
    <property type="match status" value="1"/>
</dbReference>